<evidence type="ECO:0000256" key="6">
    <source>
        <dbReference type="ARBA" id="ARBA00023026"/>
    </source>
</evidence>
<evidence type="ECO:0000256" key="3">
    <source>
        <dbReference type="ARBA" id="ARBA00022525"/>
    </source>
</evidence>
<accession>I3TK67</accession>
<dbReference type="Proteomes" id="UP000005258">
    <property type="component" value="Chromosome"/>
</dbReference>
<dbReference type="Pfam" id="PF00353">
    <property type="entry name" value="HemolysinCabind"/>
    <property type="match status" value="12"/>
</dbReference>
<dbReference type="SUPFAM" id="SSF51120">
    <property type="entry name" value="beta-Roll"/>
    <property type="match status" value="9"/>
</dbReference>
<dbReference type="eggNOG" id="COG2931">
    <property type="taxonomic scope" value="Bacteria"/>
</dbReference>
<dbReference type="PANTHER" id="PTHR38340:SF1">
    <property type="entry name" value="S-LAYER PROTEIN"/>
    <property type="match status" value="1"/>
</dbReference>
<dbReference type="RefSeq" id="WP_014744834.1">
    <property type="nucleotide sequence ID" value="NC_017956.1"/>
</dbReference>
<proteinExistence type="predicted"/>
<evidence type="ECO:0000256" key="7">
    <source>
        <dbReference type="ARBA" id="ARBA00023136"/>
    </source>
</evidence>
<dbReference type="GO" id="GO:0016020">
    <property type="term" value="C:membrane"/>
    <property type="evidence" value="ECO:0007669"/>
    <property type="project" value="UniProtKB-SubCell"/>
</dbReference>
<name>I3TK67_TISMK</name>
<protein>
    <submittedName>
        <fullName evidence="8">Proprotein convertase P</fullName>
    </submittedName>
</protein>
<dbReference type="InterPro" id="IPR050557">
    <property type="entry name" value="RTX_toxin/Mannuronan_C5-epim"/>
</dbReference>
<evidence type="ECO:0000256" key="2">
    <source>
        <dbReference type="ARBA" id="ARBA00004613"/>
    </source>
</evidence>
<dbReference type="InterPro" id="IPR001343">
    <property type="entry name" value="Hemolysn_Ca-bd"/>
</dbReference>
<dbReference type="Gene3D" id="2.150.10.10">
    <property type="entry name" value="Serralysin-like metalloprotease, C-terminal"/>
    <property type="match status" value="12"/>
</dbReference>
<dbReference type="STRING" id="1110502.TMO_1316"/>
<keyword evidence="5" id="KW-0677">Repeat</keyword>
<evidence type="ECO:0000256" key="1">
    <source>
        <dbReference type="ARBA" id="ARBA00004370"/>
    </source>
</evidence>
<dbReference type="PROSITE" id="PS00330">
    <property type="entry name" value="HEMOLYSIN_CALCIUM"/>
    <property type="match status" value="12"/>
</dbReference>
<dbReference type="GO" id="GO:0090729">
    <property type="term" value="F:toxin activity"/>
    <property type="evidence" value="ECO:0007669"/>
    <property type="project" value="UniProtKB-KW"/>
</dbReference>
<comment type="subcellular location">
    <subcellularLocation>
        <location evidence="1">Membrane</location>
    </subcellularLocation>
    <subcellularLocation>
        <location evidence="2">Secreted</location>
    </subcellularLocation>
</comment>
<keyword evidence="3" id="KW-0964">Secreted</keyword>
<evidence type="ECO:0000313" key="9">
    <source>
        <dbReference type="Proteomes" id="UP000005258"/>
    </source>
</evidence>
<dbReference type="InterPro" id="IPR003995">
    <property type="entry name" value="RTX_toxin_determinant-A"/>
</dbReference>
<evidence type="ECO:0000313" key="8">
    <source>
        <dbReference type="EMBL" id="AFK53155.1"/>
    </source>
</evidence>
<sequence>MTDIIGTAGNDTLTGTTANETFYGLEGEDVITGGGGNDTFDGGAGNDTITAGSGTDILDGGDGDDLLMGGAGADVIDGGTGYDRVSYADYTTGLTIDLAAGTASDGDQFTNVEGAIGGSGNDTITGDDGANIIDGGLGADAIDGGLGFDTLTFAGRTTSVTVNLATGTTSDGDTLTSIEAATGGEADDSLTGDIWNNVLDGGLGADTLDGGDGNDYVSYAYRLTSVTANLATGANTDGDGFTSIENLIGGWGDDMLTGDAGANILQGGGGDDTLLGGLGDDTLDGGDGADTIDGGDGFDTVSYAGAGTGMRIDLANGNAGEGNYLGFTTGTPIDQLQNVEAVLGSDHNDVIFSIASARIDGGRGNDILISSAGSDTLIGNEGTDGVAYLEAASGVTANLATGTGTAGEANGDIYTGIENLYGSQFDDVITGNDGANTLLGYAGDDAIDGGLGDDIIYGGAGIDQIDGGDGIDTFVATDATAGMTIDLASGTTSDQDTLTSIENVTGTTFNDTIIGDAGENRLSGSSGDDILIGGLGEDALFGGDGFDYASYEDRTTGITVNLGTAEGNEDRFSSIEGLIGGSGDDVLNGTSLDNIFSGGDGNDRLAGGNGDDVLIGGNGDDLLRGGSGADRLEGGAGIDTASYVEQVVGRTIDLVAGTSSEGDQLIDIENVIGGQSGDLIISAVGANVIDGHYGSDTVSYEVFTTDLTIDIDGVNSDGDTLISIENLIGGSGNDTLSGGEFANTLNGGAGNDVLAGGNGDDTLIGGTGDDLLRGGNGIDVMDGGDGFDIASYLNQWTGQTIDLSTGDNTHGDTLISIEGVIGGTAGDTITGDAGNNWIDGHSGNDTLSGGDGDDVLIGNTGRDIMTGGDGADRFVFQSLSDSSAGTSSRDRIMDLDIAAGDRIDLSTFDIDPSTSAHETMTYIGSGAYTGTAGEVRIAASVNAGYTSVGIDTDGDGTSNFLFEVALPVADFSADAFLL</sequence>
<keyword evidence="7" id="KW-0472">Membrane</keyword>
<dbReference type="GO" id="GO:0005576">
    <property type="term" value="C:extracellular region"/>
    <property type="evidence" value="ECO:0007669"/>
    <property type="project" value="UniProtKB-SubCell"/>
</dbReference>
<gene>
    <name evidence="8" type="ordered locus">TMO_1316</name>
</gene>
<organism evidence="8 9">
    <name type="scientific">Tistrella mobilis (strain KA081020-065)</name>
    <dbReference type="NCBI Taxonomy" id="1110502"/>
    <lineage>
        <taxon>Bacteria</taxon>
        <taxon>Pseudomonadati</taxon>
        <taxon>Pseudomonadota</taxon>
        <taxon>Alphaproteobacteria</taxon>
        <taxon>Geminicoccales</taxon>
        <taxon>Geminicoccaceae</taxon>
        <taxon>Tistrella</taxon>
    </lineage>
</organism>
<dbReference type="InterPro" id="IPR011049">
    <property type="entry name" value="Serralysin-like_metalloprot_C"/>
</dbReference>
<dbReference type="HOGENOM" id="CLU_287406_0_0_5"/>
<dbReference type="PATRIC" id="fig|1110502.3.peg.1357"/>
<dbReference type="EMBL" id="CP003236">
    <property type="protein sequence ID" value="AFK53155.1"/>
    <property type="molecule type" value="Genomic_DNA"/>
</dbReference>
<dbReference type="PRINTS" id="PR00313">
    <property type="entry name" value="CABNDNGRPT"/>
</dbReference>
<dbReference type="PANTHER" id="PTHR38340">
    <property type="entry name" value="S-LAYER PROTEIN"/>
    <property type="match status" value="1"/>
</dbReference>
<keyword evidence="9" id="KW-1185">Reference proteome</keyword>
<keyword evidence="4" id="KW-0800">Toxin</keyword>
<dbReference type="PRINTS" id="PR01488">
    <property type="entry name" value="RTXTOXINA"/>
</dbReference>
<reference evidence="8 9" key="1">
    <citation type="journal article" date="2012" name="J. Am. Chem. Soc.">
        <title>Bacterial biosynthesis and maturation of the didemnin anti-cancer agents.</title>
        <authorList>
            <person name="Xu Y."/>
            <person name="Kersten R.D."/>
            <person name="Nam S.J."/>
            <person name="Lu L."/>
            <person name="Al-Suwailem A.M."/>
            <person name="Zheng H."/>
            <person name="Fenical W."/>
            <person name="Dorrestein P.C."/>
            <person name="Moore B.S."/>
            <person name="Qian P.Y."/>
        </authorList>
    </citation>
    <scope>NUCLEOTIDE SEQUENCE [LARGE SCALE GENOMIC DNA]</scope>
    <source>
        <strain evidence="8 9">KA081020-065</strain>
    </source>
</reference>
<keyword evidence="6" id="KW-0843">Virulence</keyword>
<evidence type="ECO:0000256" key="5">
    <source>
        <dbReference type="ARBA" id="ARBA00022737"/>
    </source>
</evidence>
<dbReference type="AlphaFoldDB" id="I3TK67"/>
<dbReference type="GO" id="GO:0005509">
    <property type="term" value="F:calcium ion binding"/>
    <property type="evidence" value="ECO:0007669"/>
    <property type="project" value="InterPro"/>
</dbReference>
<dbReference type="InterPro" id="IPR018511">
    <property type="entry name" value="Hemolysin-typ_Ca-bd_CS"/>
</dbReference>
<dbReference type="KEGG" id="tmo:TMO_1316"/>
<evidence type="ECO:0000256" key="4">
    <source>
        <dbReference type="ARBA" id="ARBA00022656"/>
    </source>
</evidence>